<accession>A0A0A9CFG8</accession>
<proteinExistence type="predicted"/>
<evidence type="ECO:0000313" key="1">
    <source>
        <dbReference type="EMBL" id="JAD74341.1"/>
    </source>
</evidence>
<reference evidence="1" key="1">
    <citation type="submission" date="2014-09" db="EMBL/GenBank/DDBJ databases">
        <authorList>
            <person name="Magalhaes I.L.F."/>
            <person name="Oliveira U."/>
            <person name="Santos F.R."/>
            <person name="Vidigal T.H.D.A."/>
            <person name="Brescovit A.D."/>
            <person name="Santos A.J."/>
        </authorList>
    </citation>
    <scope>NUCLEOTIDE SEQUENCE</scope>
    <source>
        <tissue evidence="1">Shoot tissue taken approximately 20 cm above the soil surface</tissue>
    </source>
</reference>
<organism evidence="1">
    <name type="scientific">Arundo donax</name>
    <name type="common">Giant reed</name>
    <name type="synonym">Donax arundinaceus</name>
    <dbReference type="NCBI Taxonomy" id="35708"/>
    <lineage>
        <taxon>Eukaryota</taxon>
        <taxon>Viridiplantae</taxon>
        <taxon>Streptophyta</taxon>
        <taxon>Embryophyta</taxon>
        <taxon>Tracheophyta</taxon>
        <taxon>Spermatophyta</taxon>
        <taxon>Magnoliopsida</taxon>
        <taxon>Liliopsida</taxon>
        <taxon>Poales</taxon>
        <taxon>Poaceae</taxon>
        <taxon>PACMAD clade</taxon>
        <taxon>Arundinoideae</taxon>
        <taxon>Arundineae</taxon>
        <taxon>Arundo</taxon>
    </lineage>
</organism>
<name>A0A0A9CFG8_ARUDO</name>
<protein>
    <submittedName>
        <fullName evidence="1">Uncharacterized protein</fullName>
    </submittedName>
</protein>
<dbReference type="EMBL" id="GBRH01223554">
    <property type="protein sequence ID" value="JAD74341.1"/>
    <property type="molecule type" value="Transcribed_RNA"/>
</dbReference>
<sequence>MSSGYCLLKLVTFSFGKLQIPPTSHLKW</sequence>
<reference evidence="1" key="2">
    <citation type="journal article" date="2015" name="Data Brief">
        <title>Shoot transcriptome of the giant reed, Arundo donax.</title>
        <authorList>
            <person name="Barrero R.A."/>
            <person name="Guerrero F.D."/>
            <person name="Moolhuijzen P."/>
            <person name="Goolsby J.A."/>
            <person name="Tidwell J."/>
            <person name="Bellgard S.E."/>
            <person name="Bellgard M.I."/>
        </authorList>
    </citation>
    <scope>NUCLEOTIDE SEQUENCE</scope>
    <source>
        <tissue evidence="1">Shoot tissue taken approximately 20 cm above the soil surface</tissue>
    </source>
</reference>
<dbReference type="AlphaFoldDB" id="A0A0A9CFG8"/>